<evidence type="ECO:0000313" key="7">
    <source>
        <dbReference type="Proteomes" id="UP000184499"/>
    </source>
</evidence>
<dbReference type="GO" id="GO:0005737">
    <property type="term" value="C:cytoplasm"/>
    <property type="evidence" value="ECO:0007669"/>
    <property type="project" value="TreeGrafter"/>
</dbReference>
<dbReference type="Pfam" id="PF00550">
    <property type="entry name" value="PP-binding"/>
    <property type="match status" value="2"/>
</dbReference>
<dbReference type="EMBL" id="KV878680">
    <property type="protein sequence ID" value="OJJ76279.1"/>
    <property type="molecule type" value="Genomic_DNA"/>
</dbReference>
<dbReference type="CDD" id="cd19545">
    <property type="entry name" value="FUM14_C_NRPS-like"/>
    <property type="match status" value="1"/>
</dbReference>
<dbReference type="InterPro" id="IPR000873">
    <property type="entry name" value="AMP-dep_synth/lig_dom"/>
</dbReference>
<reference evidence="7" key="1">
    <citation type="journal article" date="2017" name="Genome Biol.">
        <title>Comparative genomics reveals high biological diversity and specific adaptations in the industrially and medically important fungal genus Aspergillus.</title>
        <authorList>
            <person name="de Vries R.P."/>
            <person name="Riley R."/>
            <person name="Wiebenga A."/>
            <person name="Aguilar-Osorio G."/>
            <person name="Amillis S."/>
            <person name="Uchima C.A."/>
            <person name="Anderluh G."/>
            <person name="Asadollahi M."/>
            <person name="Askin M."/>
            <person name="Barry K."/>
            <person name="Battaglia E."/>
            <person name="Bayram O."/>
            <person name="Benocci T."/>
            <person name="Braus-Stromeyer S.A."/>
            <person name="Caldana C."/>
            <person name="Canovas D."/>
            <person name="Cerqueira G.C."/>
            <person name="Chen F."/>
            <person name="Chen W."/>
            <person name="Choi C."/>
            <person name="Clum A."/>
            <person name="Dos Santos R.A."/>
            <person name="Damasio A.R."/>
            <person name="Diallinas G."/>
            <person name="Emri T."/>
            <person name="Fekete E."/>
            <person name="Flipphi M."/>
            <person name="Freyberg S."/>
            <person name="Gallo A."/>
            <person name="Gournas C."/>
            <person name="Habgood R."/>
            <person name="Hainaut M."/>
            <person name="Harispe M.L."/>
            <person name="Henrissat B."/>
            <person name="Hilden K.S."/>
            <person name="Hope R."/>
            <person name="Hossain A."/>
            <person name="Karabika E."/>
            <person name="Karaffa L."/>
            <person name="Karanyi Z."/>
            <person name="Krasevec N."/>
            <person name="Kuo A."/>
            <person name="Kusch H."/>
            <person name="LaButti K."/>
            <person name="Lagendijk E.L."/>
            <person name="Lapidus A."/>
            <person name="Levasseur A."/>
            <person name="Lindquist E."/>
            <person name="Lipzen A."/>
            <person name="Logrieco A.F."/>
            <person name="MacCabe A."/>
            <person name="Maekelae M.R."/>
            <person name="Malavazi I."/>
            <person name="Melin P."/>
            <person name="Meyer V."/>
            <person name="Mielnichuk N."/>
            <person name="Miskei M."/>
            <person name="Molnar A.P."/>
            <person name="Mule G."/>
            <person name="Ngan C.Y."/>
            <person name="Orejas M."/>
            <person name="Orosz E."/>
            <person name="Ouedraogo J.P."/>
            <person name="Overkamp K.M."/>
            <person name="Park H.-S."/>
            <person name="Perrone G."/>
            <person name="Piumi F."/>
            <person name="Punt P.J."/>
            <person name="Ram A.F."/>
            <person name="Ramon A."/>
            <person name="Rauscher S."/>
            <person name="Record E."/>
            <person name="Riano-Pachon D.M."/>
            <person name="Robert V."/>
            <person name="Roehrig J."/>
            <person name="Ruller R."/>
            <person name="Salamov A."/>
            <person name="Salih N.S."/>
            <person name="Samson R.A."/>
            <person name="Sandor E."/>
            <person name="Sanguinetti M."/>
            <person name="Schuetze T."/>
            <person name="Sepcic K."/>
            <person name="Shelest E."/>
            <person name="Sherlock G."/>
            <person name="Sophianopoulou V."/>
            <person name="Squina F.M."/>
            <person name="Sun H."/>
            <person name="Susca A."/>
            <person name="Todd R.B."/>
            <person name="Tsang A."/>
            <person name="Unkles S.E."/>
            <person name="van de Wiele N."/>
            <person name="van Rossen-Uffink D."/>
            <person name="Oliveira J.V."/>
            <person name="Vesth T.C."/>
            <person name="Visser J."/>
            <person name="Yu J.-H."/>
            <person name="Zhou M."/>
            <person name="Andersen M.R."/>
            <person name="Archer D.B."/>
            <person name="Baker S.E."/>
            <person name="Benoit I."/>
            <person name="Brakhage A.A."/>
            <person name="Braus G.H."/>
            <person name="Fischer R."/>
            <person name="Frisvad J.C."/>
            <person name="Goldman G.H."/>
            <person name="Houbraken J."/>
            <person name="Oakley B."/>
            <person name="Pocsi I."/>
            <person name="Scazzocchio C."/>
            <person name="Seiboth B."/>
            <person name="vanKuyk P.A."/>
            <person name="Wortman J."/>
            <person name="Dyer P.S."/>
            <person name="Grigoriev I.V."/>
        </authorList>
    </citation>
    <scope>NUCLEOTIDE SEQUENCE [LARGE SCALE GENOMIC DNA]</scope>
    <source>
        <strain evidence="7">CBS 101740 / IMI 381727 / IBT 21946</strain>
    </source>
</reference>
<keyword evidence="2" id="KW-0597">Phosphoprotein</keyword>
<dbReference type="Gene3D" id="3.40.50.12780">
    <property type="entry name" value="N-terminal domain of ligase-like"/>
    <property type="match status" value="1"/>
</dbReference>
<feature type="domain" description="Carrier" evidence="5">
    <location>
        <begin position="503"/>
        <end position="579"/>
    </location>
</feature>
<dbReference type="InterPro" id="IPR023213">
    <property type="entry name" value="CAT-like_dom_sf"/>
</dbReference>
<keyword evidence="7" id="KW-1185">Reference proteome</keyword>
<dbReference type="SUPFAM" id="SSF56801">
    <property type="entry name" value="Acetyl-CoA synthetase-like"/>
    <property type="match status" value="1"/>
</dbReference>
<dbReference type="PANTHER" id="PTHR45527">
    <property type="entry name" value="NONRIBOSOMAL PEPTIDE SYNTHETASE"/>
    <property type="match status" value="1"/>
</dbReference>
<dbReference type="CDD" id="cd05918">
    <property type="entry name" value="A_NRPS_SidN3_like"/>
    <property type="match status" value="1"/>
</dbReference>
<protein>
    <recommendedName>
        <fullName evidence="5">Carrier domain-containing protein</fullName>
    </recommendedName>
</protein>
<dbReference type="Gene3D" id="3.30.300.30">
    <property type="match status" value="1"/>
</dbReference>
<evidence type="ECO:0000313" key="6">
    <source>
        <dbReference type="EMBL" id="OJJ76279.1"/>
    </source>
</evidence>
<dbReference type="InterPro" id="IPR045851">
    <property type="entry name" value="AMP-bd_C_sf"/>
</dbReference>
<dbReference type="SUPFAM" id="SSF52777">
    <property type="entry name" value="CoA-dependent acyltransferases"/>
    <property type="match status" value="4"/>
</dbReference>
<accession>A0A1L9UXL3</accession>
<dbReference type="PANTHER" id="PTHR45527:SF3">
    <property type="entry name" value="SIDEROPHORE SYNTHETASE (EUROFUNG)"/>
    <property type="match status" value="1"/>
</dbReference>
<organism evidence="6 7">
    <name type="scientific">Aspergillus brasiliensis (strain CBS 101740 / IMI 381727 / IBT 21946)</name>
    <dbReference type="NCBI Taxonomy" id="767769"/>
    <lineage>
        <taxon>Eukaryota</taxon>
        <taxon>Fungi</taxon>
        <taxon>Dikarya</taxon>
        <taxon>Ascomycota</taxon>
        <taxon>Pezizomycotina</taxon>
        <taxon>Eurotiomycetes</taxon>
        <taxon>Eurotiomycetidae</taxon>
        <taxon>Eurotiales</taxon>
        <taxon>Aspergillaceae</taxon>
        <taxon>Aspergillus</taxon>
        <taxon>Aspergillus subgen. Circumdati</taxon>
    </lineage>
</organism>
<dbReference type="InterPro" id="IPR042099">
    <property type="entry name" value="ANL_N_sf"/>
</dbReference>
<dbReference type="GO" id="GO:0016874">
    <property type="term" value="F:ligase activity"/>
    <property type="evidence" value="ECO:0007669"/>
    <property type="project" value="UniProtKB-KW"/>
</dbReference>
<keyword evidence="3" id="KW-0436">Ligase</keyword>
<dbReference type="Gene3D" id="3.30.559.30">
    <property type="entry name" value="Nonribosomal peptide synthetase, condensation domain"/>
    <property type="match status" value="2"/>
</dbReference>
<dbReference type="GeneID" id="93581207"/>
<dbReference type="Gene3D" id="1.10.1200.10">
    <property type="entry name" value="ACP-like"/>
    <property type="match status" value="2"/>
</dbReference>
<comment type="similarity">
    <text evidence="4">Belongs to the NRP synthetase family.</text>
</comment>
<dbReference type="GO" id="GO:0044550">
    <property type="term" value="P:secondary metabolite biosynthetic process"/>
    <property type="evidence" value="ECO:0007669"/>
    <property type="project" value="TreeGrafter"/>
</dbReference>
<feature type="domain" description="Carrier" evidence="5">
    <location>
        <begin position="1152"/>
        <end position="1225"/>
    </location>
</feature>
<evidence type="ECO:0000256" key="4">
    <source>
        <dbReference type="ARBA" id="ARBA00029454"/>
    </source>
</evidence>
<dbReference type="STRING" id="767769.A0A1L9UXL3"/>
<dbReference type="Pfam" id="PF00501">
    <property type="entry name" value="AMP-binding"/>
    <property type="match status" value="1"/>
</dbReference>
<dbReference type="PROSITE" id="PS50075">
    <property type="entry name" value="CARRIER"/>
    <property type="match status" value="2"/>
</dbReference>
<keyword evidence="1" id="KW-0596">Phosphopantetheine</keyword>
<gene>
    <name evidence="6" type="ORF">ASPBRDRAFT_664586</name>
</gene>
<dbReference type="FunFam" id="3.30.300.30:FF:000015">
    <property type="entry name" value="Nonribosomal peptide synthase SidD"/>
    <property type="match status" value="1"/>
</dbReference>
<name>A0A1L9UXL3_ASPBC</name>
<dbReference type="InterPro" id="IPR001242">
    <property type="entry name" value="Condensation_dom"/>
</dbReference>
<evidence type="ECO:0000256" key="1">
    <source>
        <dbReference type="ARBA" id="ARBA00022450"/>
    </source>
</evidence>
<dbReference type="OrthoDB" id="416786at2759"/>
<evidence type="ECO:0000259" key="5">
    <source>
        <dbReference type="PROSITE" id="PS50075"/>
    </source>
</evidence>
<dbReference type="PROSITE" id="PS00455">
    <property type="entry name" value="AMP_BINDING"/>
    <property type="match status" value="1"/>
</dbReference>
<dbReference type="Pfam" id="PF00668">
    <property type="entry name" value="Condensation"/>
    <property type="match status" value="2"/>
</dbReference>
<evidence type="ECO:0000256" key="3">
    <source>
        <dbReference type="ARBA" id="ARBA00022598"/>
    </source>
</evidence>
<dbReference type="Gene3D" id="3.30.559.10">
    <property type="entry name" value="Chloramphenicol acetyltransferase-like domain"/>
    <property type="match status" value="2"/>
</dbReference>
<dbReference type="InterPro" id="IPR036736">
    <property type="entry name" value="ACP-like_sf"/>
</dbReference>
<dbReference type="RefSeq" id="XP_067483526.1">
    <property type="nucleotide sequence ID" value="XM_067628719.1"/>
</dbReference>
<dbReference type="OMA" id="YTIWEVT"/>
<sequence>MAAQWPEAEAVCAWDGSLSYGELENESSTVRDILYANDVQPEMMVPLLFEKSKWTVVAMLGVLKAGAAFVTIDPSFPQARVQAICHDVKAPLILCSAKQEPWASKLHHKFITIPITNSGILRFATQQDFSSASDPNQPAYIAYTSGSTGSPKGIVISHGSFCTNMALSSQMQNLSDSSRVLQFASCAFDVSIHETLTPLMLGGCVCVPSESQRVDNLQQAILDFRVNWIELVPSVACLLNFNAIPEVKTLVVGGETMRPSDIAQWSDHLYLAQAYGPTECTVVSTIRPGLSQDSDPHNIGYSAAGSLWVVEPENHSKLVPIGAVGELVIGGPMVSKGYLNRPEQTAQSFLSDVPWSKRPEHYYKTGDLARQNSDGSVAYMGRKDTQVKIRGQRVELGEIEHLTQKIWSHSISIAEAIRIGGRDQILVMFIGPAAPKLNIIVNDEELLVGTDTQFRERARDVQSTLREMLPIYMVPDVFVRIQWLPLMPSGKVDRKMLRNTMSRLSDKEFQSLRNMTYSSQIGPNHIEVNTNFFHLGGDSALAIALVNEAHLNPNINISVASIFQNPTVAMLAQNIKAYPTNPQSCQQLLPFSLNIGDAERLRNLCASHCGIDPEAIEDIYPCSPLQECLLAWTVSKPGAFQVDFLFSLPPNVDWSKLHNALRMVMQAYPILRTRISLISESLRFSRGLQVVVREDVAWADATATCQTHKITMSTGTPLFHYSTLYEPAPRLKLTLHHALFDSWSYSQIVHAVETAYSGTPAVRSAFVPFIEHLLNLDELAAKSFWANEFVNLAAVAFPVKVPPGHIPRKVERCVRGFCLHKPNDYGITVSTACRLAWALVVTCYTRSLDVVFGVTVTGRNSSETASIVGPTITTFPLLVFLHSDEKIHTALESLQKHVLDIMPYEHLGIHRMRQCSSEAVSASQFQSFLIVQPTRTFLPKARSQNILDLIEVNTLDQQIDTSFATQALMIICEHAEDTMKIRGVFDPEVVPPDKVEEYLHQMSDFLNLILSSPSDTVGDALRRATGYFDPEEVNEEYQVLDEVERTAQTLLGQDTPLRAEWVNPVDTDTPQLALFVGCDGGPCVDPSSVFKVLDTETGGRLRQAMAELSTTLPSAVVPSLCLPVHLSSGSVGFPSKADLQKEASKLPLGNFAIIHTTLRHIMGLVLHIHIADVGLHDSFFTLGGDSILAMQVVARGRNENINITAYDISDAKTIHRIALRASPGFGNTTAAIQDRSFLPNRYQDIAAFQADLKQLNKLPRFAKVEDVYPCTDPHKGLLRKMNSFHLSYTIWEVTANGSLIDIERLLLAWSLVSKRHAALRTVLTEVLGLEYHVVLDNCPTEVEVLPQSQVTPYRFTIYQPDAGQILCKLEGSHAFLDASSVLIILHEISLAYRGIFPPTPAPSYRSWVTYLDRWKRESQHLHYWRQTLSGMSQCLFPRHSTDCLCRDDCTTSQLQCVVTSLVTMTNLLQVSWALVLQEYCRSNDICFGTTISGRDAPVDGVQDMIGSIFNVLPSRILLSAGSSFLEILERNQKNTLEDKSHQFCSLVDLENLESAGEQNQRLFNTCLSVEGALSDEAEGLSFRPVETHEETQNAILAIVTAQPLETEVQLTYWSHLLKEEQAIEITEVLRKCLMKILENPHMQISDLFSPTQCY</sequence>
<dbReference type="Proteomes" id="UP000184499">
    <property type="component" value="Unassembled WGS sequence"/>
</dbReference>
<dbReference type="InterPro" id="IPR010071">
    <property type="entry name" value="AA_adenyl_dom"/>
</dbReference>
<dbReference type="InterPro" id="IPR009081">
    <property type="entry name" value="PP-bd_ACP"/>
</dbReference>
<dbReference type="GO" id="GO:1904091">
    <property type="term" value="F:non-ribosomal peptide synthetase activity"/>
    <property type="evidence" value="ECO:0007669"/>
    <property type="project" value="UniProtKB-ARBA"/>
</dbReference>
<dbReference type="GO" id="GO:0031177">
    <property type="term" value="F:phosphopantetheine binding"/>
    <property type="evidence" value="ECO:0007669"/>
    <property type="project" value="TreeGrafter"/>
</dbReference>
<dbReference type="VEuPathDB" id="FungiDB:ASPBRDRAFT_664586"/>
<evidence type="ECO:0000256" key="2">
    <source>
        <dbReference type="ARBA" id="ARBA00022553"/>
    </source>
</evidence>
<dbReference type="GO" id="GO:0043041">
    <property type="term" value="P:amino acid activation for nonribosomal peptide biosynthetic process"/>
    <property type="evidence" value="ECO:0007669"/>
    <property type="project" value="TreeGrafter"/>
</dbReference>
<dbReference type="FunFam" id="3.40.50.12780:FF:000014">
    <property type="entry name" value="Nonribosomal peptide synthetase 1"/>
    <property type="match status" value="1"/>
</dbReference>
<dbReference type="InterPro" id="IPR020845">
    <property type="entry name" value="AMP-binding_CS"/>
</dbReference>
<dbReference type="SUPFAM" id="SSF47336">
    <property type="entry name" value="ACP-like"/>
    <property type="match status" value="2"/>
</dbReference>
<proteinExistence type="inferred from homology"/>
<dbReference type="NCBIfam" id="TIGR01733">
    <property type="entry name" value="AA-adenyl-dom"/>
    <property type="match status" value="1"/>
</dbReference>